<comment type="subcellular location">
    <subcellularLocation>
        <location evidence="1">Cell envelope</location>
    </subcellularLocation>
</comment>
<evidence type="ECO:0000259" key="7">
    <source>
        <dbReference type="PROSITE" id="PS51352"/>
    </source>
</evidence>
<keyword evidence="4" id="KW-0676">Redox-active center</keyword>
<sequence>MLAKYLPILSLALLLCACQDNADDAAKSGGSSAATVEPSSEQAAATEVEEDPQLKRLIGQPAPAITLQSLTGGSVDLADIYGKKPVYLKMWASYCIPCRAQMPKLDKIYEAMGDRMEIVAVNAGIGDDARKITGFAARTHLRTPIAIDDGSLSAWLKMQGTPVHLVIGRDGRVIFSGQGDGAELDSALQQALDSPTANGPVQTSPMRQLAPLKPGEQIPEISVTLPDGSSSTLGADGTGKPHAILFTATWCEDYLKEMEPGTSASCARLRQDFDRLSANSAVRWSGVVTHLWTSPQALADYRQQTRQQQPFVIDSEGKAFRLFGIHRFPAVALIDAQGRLQRVVGPDDNDLEQAIEELSAR</sequence>
<dbReference type="EMBL" id="RXTL01000055">
    <property type="protein sequence ID" value="RTS39528.1"/>
    <property type="molecule type" value="Genomic_DNA"/>
</dbReference>
<dbReference type="GO" id="GO:0017004">
    <property type="term" value="P:cytochrome complex assembly"/>
    <property type="evidence" value="ECO:0007669"/>
    <property type="project" value="UniProtKB-KW"/>
</dbReference>
<dbReference type="PANTHER" id="PTHR42852">
    <property type="entry name" value="THIOL:DISULFIDE INTERCHANGE PROTEIN DSBE"/>
    <property type="match status" value="1"/>
</dbReference>
<keyword evidence="6" id="KW-0732">Signal</keyword>
<dbReference type="Gene3D" id="3.40.30.10">
    <property type="entry name" value="Glutaredoxin"/>
    <property type="match status" value="2"/>
</dbReference>
<comment type="caution">
    <text evidence="8">The sequence shown here is derived from an EMBL/GenBank/DDBJ whole genome shotgun (WGS) entry which is preliminary data.</text>
</comment>
<feature type="region of interest" description="Disordered" evidence="5">
    <location>
        <begin position="27"/>
        <end position="51"/>
    </location>
</feature>
<evidence type="ECO:0000256" key="4">
    <source>
        <dbReference type="ARBA" id="ARBA00023284"/>
    </source>
</evidence>
<keyword evidence="2" id="KW-0201">Cytochrome c-type biogenesis</keyword>
<dbReference type="CDD" id="cd02966">
    <property type="entry name" value="TlpA_like_family"/>
    <property type="match status" value="1"/>
</dbReference>
<gene>
    <name evidence="8" type="ORF">DY940_32275</name>
</gene>
<dbReference type="InterPro" id="IPR013740">
    <property type="entry name" value="Redoxin"/>
</dbReference>
<evidence type="ECO:0000256" key="1">
    <source>
        <dbReference type="ARBA" id="ARBA00004196"/>
    </source>
</evidence>
<dbReference type="PROSITE" id="PS51257">
    <property type="entry name" value="PROKAR_LIPOPROTEIN"/>
    <property type="match status" value="1"/>
</dbReference>
<dbReference type="RefSeq" id="WP_033998276.1">
    <property type="nucleotide sequence ID" value="NZ_LFXS01000005.1"/>
</dbReference>
<dbReference type="InterPro" id="IPR013766">
    <property type="entry name" value="Thioredoxin_domain"/>
</dbReference>
<dbReference type="SUPFAM" id="SSF52833">
    <property type="entry name" value="Thioredoxin-like"/>
    <property type="match status" value="2"/>
</dbReference>
<dbReference type="Proteomes" id="UP000276985">
    <property type="component" value="Unassembled WGS sequence"/>
</dbReference>
<evidence type="ECO:0000256" key="6">
    <source>
        <dbReference type="SAM" id="SignalP"/>
    </source>
</evidence>
<evidence type="ECO:0000313" key="9">
    <source>
        <dbReference type="Proteomes" id="UP000276985"/>
    </source>
</evidence>
<evidence type="ECO:0000256" key="2">
    <source>
        <dbReference type="ARBA" id="ARBA00022748"/>
    </source>
</evidence>
<evidence type="ECO:0000313" key="8">
    <source>
        <dbReference type="EMBL" id="RTS39528.1"/>
    </source>
</evidence>
<feature type="signal peptide" evidence="6">
    <location>
        <begin position="1"/>
        <end position="22"/>
    </location>
</feature>
<protein>
    <submittedName>
        <fullName evidence="8">Redoxin domain-containing protein</fullName>
    </submittedName>
</protein>
<dbReference type="GO" id="GO:0030313">
    <property type="term" value="C:cell envelope"/>
    <property type="evidence" value="ECO:0007669"/>
    <property type="project" value="UniProtKB-SubCell"/>
</dbReference>
<evidence type="ECO:0000256" key="5">
    <source>
        <dbReference type="SAM" id="MobiDB-lite"/>
    </source>
</evidence>
<feature type="chain" id="PRO_5044812315" evidence="6">
    <location>
        <begin position="23"/>
        <end position="361"/>
    </location>
</feature>
<feature type="domain" description="Thioredoxin" evidence="7">
    <location>
        <begin position="212"/>
        <end position="360"/>
    </location>
</feature>
<accession>A0ABD7JUL3</accession>
<dbReference type="AlphaFoldDB" id="A0ABD7JUL3"/>
<dbReference type="PANTHER" id="PTHR42852:SF6">
    <property type="entry name" value="THIOL:DISULFIDE INTERCHANGE PROTEIN DSBE"/>
    <property type="match status" value="1"/>
</dbReference>
<dbReference type="InterPro" id="IPR036249">
    <property type="entry name" value="Thioredoxin-like_sf"/>
</dbReference>
<dbReference type="InterPro" id="IPR050553">
    <property type="entry name" value="Thioredoxin_ResA/DsbE_sf"/>
</dbReference>
<feature type="domain" description="Thioredoxin" evidence="7">
    <location>
        <begin position="56"/>
        <end position="193"/>
    </location>
</feature>
<dbReference type="PROSITE" id="PS51352">
    <property type="entry name" value="THIOREDOXIN_2"/>
    <property type="match status" value="2"/>
</dbReference>
<evidence type="ECO:0000256" key="3">
    <source>
        <dbReference type="ARBA" id="ARBA00023157"/>
    </source>
</evidence>
<name>A0ABD7JUL3_PSEAI</name>
<organism evidence="8 9">
    <name type="scientific">Pseudomonas aeruginosa</name>
    <dbReference type="NCBI Taxonomy" id="287"/>
    <lineage>
        <taxon>Bacteria</taxon>
        <taxon>Pseudomonadati</taxon>
        <taxon>Pseudomonadota</taxon>
        <taxon>Gammaproteobacteria</taxon>
        <taxon>Pseudomonadales</taxon>
        <taxon>Pseudomonadaceae</taxon>
        <taxon>Pseudomonas</taxon>
    </lineage>
</organism>
<reference evidence="8 9" key="1">
    <citation type="submission" date="2018-12" db="EMBL/GenBank/DDBJ databases">
        <title>Pseudomonas aeruginosa Diversity Panel.</title>
        <authorList>
            <person name="Snesrud E."/>
            <person name="Mcgann P."/>
        </authorList>
    </citation>
    <scope>NUCLEOTIDE SEQUENCE [LARGE SCALE GENOMIC DNA]</scope>
    <source>
        <strain evidence="8 9">MRSN6241</strain>
    </source>
</reference>
<keyword evidence="3" id="KW-1015">Disulfide bond</keyword>
<dbReference type="Pfam" id="PF08534">
    <property type="entry name" value="Redoxin"/>
    <property type="match status" value="1"/>
</dbReference>
<proteinExistence type="predicted"/>